<comment type="subcellular location">
    <subcellularLocation>
        <location evidence="1 7">Cell membrane</location>
        <topology evidence="1 7">Multi-pass membrane protein</topology>
    </subcellularLocation>
</comment>
<evidence type="ECO:0000256" key="5">
    <source>
        <dbReference type="ARBA" id="ARBA00022989"/>
    </source>
</evidence>
<dbReference type="PANTHER" id="PTHR30161:SF1">
    <property type="entry name" value="FLAGELLAR BIOSYNTHESIS PROTEIN FLHA-RELATED"/>
    <property type="match status" value="1"/>
</dbReference>
<feature type="transmembrane region" description="Helical" evidence="7">
    <location>
        <begin position="41"/>
        <end position="59"/>
    </location>
</feature>
<dbReference type="GO" id="GO:0005886">
    <property type="term" value="C:plasma membrane"/>
    <property type="evidence" value="ECO:0007669"/>
    <property type="project" value="UniProtKB-SubCell"/>
</dbReference>
<evidence type="ECO:0000256" key="4">
    <source>
        <dbReference type="ARBA" id="ARBA00022692"/>
    </source>
</evidence>
<comment type="caution">
    <text evidence="8">The sequence shown here is derived from an EMBL/GenBank/DDBJ whole genome shotgun (WGS) entry which is preliminary data.</text>
</comment>
<proteinExistence type="inferred from homology"/>
<dbReference type="InterPro" id="IPR006301">
    <property type="entry name" value="FlhA"/>
</dbReference>
<evidence type="ECO:0000256" key="2">
    <source>
        <dbReference type="ARBA" id="ARBA00008835"/>
    </source>
</evidence>
<dbReference type="PRINTS" id="PR00949">
    <property type="entry name" value="TYPE3IMAPROT"/>
</dbReference>
<feature type="transmembrane region" description="Helical" evidence="7">
    <location>
        <begin position="111"/>
        <end position="134"/>
    </location>
</feature>
<gene>
    <name evidence="7 8" type="primary">flhA</name>
    <name evidence="8" type="ORF">HYZ11_15225</name>
</gene>
<comment type="similarity">
    <text evidence="2 7">Belongs to the FHIPEP (flagella/HR/invasion proteins export pore) family.</text>
</comment>
<keyword evidence="3 7" id="KW-1003">Cell membrane</keyword>
<dbReference type="Gene3D" id="3.40.50.12790">
    <property type="entry name" value="FHIPEP family, domain 4"/>
    <property type="match status" value="1"/>
</dbReference>
<evidence type="ECO:0000256" key="1">
    <source>
        <dbReference type="ARBA" id="ARBA00004651"/>
    </source>
</evidence>
<feature type="transmembrane region" description="Helical" evidence="7">
    <location>
        <begin position="283"/>
        <end position="299"/>
    </location>
</feature>
<protein>
    <recommendedName>
        <fullName evidence="7">Flagellar biosynthesis protein FlhA</fullName>
    </recommendedName>
</protein>
<keyword evidence="7" id="KW-1005">Bacterial flagellum biogenesis</keyword>
<feature type="transmembrane region" description="Helical" evidence="7">
    <location>
        <begin position="71"/>
        <end position="91"/>
    </location>
</feature>
<keyword evidence="4 7" id="KW-0812">Transmembrane</keyword>
<dbReference type="GO" id="GO:0044780">
    <property type="term" value="P:bacterial-type flagellum assembly"/>
    <property type="evidence" value="ECO:0007669"/>
    <property type="project" value="InterPro"/>
</dbReference>
<dbReference type="InterPro" id="IPR042193">
    <property type="entry name" value="FHIPEP_3"/>
</dbReference>
<dbReference type="GO" id="GO:0009306">
    <property type="term" value="P:protein secretion"/>
    <property type="evidence" value="ECO:0007669"/>
    <property type="project" value="InterPro"/>
</dbReference>
<name>A0A932I0A2_UNCTE</name>
<evidence type="ECO:0000313" key="9">
    <source>
        <dbReference type="Proteomes" id="UP000782312"/>
    </source>
</evidence>
<evidence type="ECO:0000313" key="8">
    <source>
        <dbReference type="EMBL" id="MBI3128956.1"/>
    </source>
</evidence>
<sequence length="695" mass="74086">MNEAAGIARLTRNSDIAMALGIVGILVVMIIPVPAPMLDALLSFSITFGIVVLLVSLYTTEPLEFSVFPSLLLVTTLFRLSLNVASTRLILTQGSEGPGAAGQVIQAFGNFVVGGNYVVGLVVFLILVIINFVVITKGAGRVAEVAARFTLDAIPGKQMAIDADLNAGLINEAEARRRRSQISREADFFGAMDGASKFVRGDAVAGLVITFINLLGGLAIGVFQQGMPLARAAATYAILTVGDGLVAQIPALLISTAAGIVVTRSGESTHLGATMSAQLLGHTRAIGVASGLLFVLGMFPGLPQLPFFLLAGVTGGLAYYLNQAKAADVQRQEEEDVAAKAAHPAVSAPENVDALLQVDLMELDVGYSLIPLVDARQNGELLDRIRSIRRQFAHDVGLVVPPLHIRDNLQLKPGEYAILLKGVDVARGEIMMDHFMAMDTGAVESPVPGIPTTEPAFGLPAIWITPANRERAQLAGYTVVEPATVVATHLTEVVKKHGHELLTRSEVQRLLDKVGQTHAKVVEELVPNLLSLGKVQKVLQNLVREGVSVRDLVSILEALADYAVISQDPDVLTEYVRSRLARNLTSQHAGETGSISVITLDPEVERSVVGSLQHTEHGSYLALDPALADRLLRGIQGQMERFETSSTPPVLLASPAVRGHLRKFVERFIPQLAILSHNEIAPGVRIQSLGSVRLA</sequence>
<keyword evidence="8" id="KW-0282">Flagellum</keyword>
<keyword evidence="6 7" id="KW-0472">Membrane</keyword>
<dbReference type="PIRSF" id="PIRSF005419">
    <property type="entry name" value="FlhA"/>
    <property type="match status" value="1"/>
</dbReference>
<keyword evidence="7" id="KW-0653">Protein transport</keyword>
<organism evidence="8 9">
    <name type="scientific">Tectimicrobiota bacterium</name>
    <dbReference type="NCBI Taxonomy" id="2528274"/>
    <lineage>
        <taxon>Bacteria</taxon>
        <taxon>Pseudomonadati</taxon>
        <taxon>Nitrospinota/Tectimicrobiota group</taxon>
        <taxon>Candidatus Tectimicrobiota</taxon>
    </lineage>
</organism>
<dbReference type="Proteomes" id="UP000782312">
    <property type="component" value="Unassembled WGS sequence"/>
</dbReference>
<dbReference type="AlphaFoldDB" id="A0A932I0A2"/>
<dbReference type="Gene3D" id="1.10.8.540">
    <property type="entry name" value="FHIPEP family, domain 3"/>
    <property type="match status" value="1"/>
</dbReference>
<dbReference type="PANTHER" id="PTHR30161">
    <property type="entry name" value="FLAGELLAR EXPORT PROTEIN, MEMBRANE FLHA SUBUNIT-RELATED"/>
    <property type="match status" value="1"/>
</dbReference>
<evidence type="ECO:0000256" key="6">
    <source>
        <dbReference type="ARBA" id="ARBA00023136"/>
    </source>
</evidence>
<feature type="transmembrane region" description="Helical" evidence="7">
    <location>
        <begin position="236"/>
        <end position="262"/>
    </location>
</feature>
<keyword evidence="5 7" id="KW-1133">Transmembrane helix</keyword>
<dbReference type="NCBIfam" id="TIGR01398">
    <property type="entry name" value="FlhA"/>
    <property type="match status" value="1"/>
</dbReference>
<dbReference type="EMBL" id="JACPUR010000037">
    <property type="protein sequence ID" value="MBI3128956.1"/>
    <property type="molecule type" value="Genomic_DNA"/>
</dbReference>
<keyword evidence="8" id="KW-0966">Cell projection</keyword>
<comment type="function">
    <text evidence="7">Required for formation of the rod structure of the flagellar apparatus. Together with FliI and FliH, may constitute the export apparatus of flagellin.</text>
</comment>
<keyword evidence="7" id="KW-1006">Bacterial flagellum protein export</keyword>
<keyword evidence="7" id="KW-0813">Transport</keyword>
<dbReference type="InterPro" id="IPR042194">
    <property type="entry name" value="FHIPEP_1"/>
</dbReference>
<evidence type="ECO:0000256" key="3">
    <source>
        <dbReference type="ARBA" id="ARBA00022475"/>
    </source>
</evidence>
<dbReference type="InterPro" id="IPR042196">
    <property type="entry name" value="FHIPEP_4"/>
</dbReference>
<keyword evidence="8" id="KW-0969">Cilium</keyword>
<feature type="transmembrane region" description="Helical" evidence="7">
    <location>
        <begin position="203"/>
        <end position="224"/>
    </location>
</feature>
<dbReference type="Gene3D" id="3.40.30.60">
    <property type="entry name" value="FHIPEP family, domain 1"/>
    <property type="match status" value="1"/>
</dbReference>
<evidence type="ECO:0000256" key="7">
    <source>
        <dbReference type="RuleBase" id="RU364093"/>
    </source>
</evidence>
<dbReference type="InterPro" id="IPR001712">
    <property type="entry name" value="T3SS_FHIPEP"/>
</dbReference>
<reference evidence="8" key="1">
    <citation type="submission" date="2020-07" db="EMBL/GenBank/DDBJ databases">
        <title>Huge and variable diversity of episymbiotic CPR bacteria and DPANN archaea in groundwater ecosystems.</title>
        <authorList>
            <person name="He C.Y."/>
            <person name="Keren R."/>
            <person name="Whittaker M."/>
            <person name="Farag I.F."/>
            <person name="Doudna J."/>
            <person name="Cate J.H.D."/>
            <person name="Banfield J.F."/>
        </authorList>
    </citation>
    <scope>NUCLEOTIDE SEQUENCE</scope>
    <source>
        <strain evidence="8">NC_groundwater_763_Ag_S-0.2um_68_21</strain>
    </source>
</reference>
<feature type="transmembrane region" description="Helical" evidence="7">
    <location>
        <begin position="16"/>
        <end position="35"/>
    </location>
</feature>
<dbReference type="Pfam" id="PF00771">
    <property type="entry name" value="FHIPEP"/>
    <property type="match status" value="1"/>
</dbReference>
<accession>A0A932I0A2</accession>